<dbReference type="GO" id="GO:0022857">
    <property type="term" value="F:transmembrane transporter activity"/>
    <property type="evidence" value="ECO:0007669"/>
    <property type="project" value="UniProtKB-ARBA"/>
</dbReference>
<feature type="domain" description="ABC transporter" evidence="5">
    <location>
        <begin position="11"/>
        <end position="236"/>
    </location>
</feature>
<dbReference type="OrthoDB" id="66958at2"/>
<dbReference type="InterPro" id="IPR015854">
    <property type="entry name" value="ABC_transpr_LolD-like"/>
</dbReference>
<dbReference type="InterPro" id="IPR003593">
    <property type="entry name" value="AAA+_ATPase"/>
</dbReference>
<dbReference type="GO" id="GO:0005524">
    <property type="term" value="F:ATP binding"/>
    <property type="evidence" value="ECO:0007669"/>
    <property type="project" value="UniProtKB-KW"/>
</dbReference>
<dbReference type="Gene3D" id="3.40.50.300">
    <property type="entry name" value="P-loop containing nucleotide triphosphate hydrolases"/>
    <property type="match status" value="1"/>
</dbReference>
<proteinExistence type="inferred from homology"/>
<evidence type="ECO:0000256" key="3">
    <source>
        <dbReference type="ARBA" id="ARBA00022840"/>
    </source>
</evidence>
<evidence type="ECO:0000313" key="6">
    <source>
        <dbReference type="EMBL" id="EGV19959.1"/>
    </source>
</evidence>
<dbReference type="EMBL" id="AFWV01000002">
    <property type="protein sequence ID" value="EGV19959.1"/>
    <property type="molecule type" value="Genomic_DNA"/>
</dbReference>
<keyword evidence="2" id="KW-0547">Nucleotide-binding</keyword>
<dbReference type="PANTHER" id="PTHR24220:SF86">
    <property type="entry name" value="ABC TRANSPORTER ABCH.1"/>
    <property type="match status" value="1"/>
</dbReference>
<dbReference type="InterPro" id="IPR017911">
    <property type="entry name" value="MacB-like_ATP-bd"/>
</dbReference>
<dbReference type="Pfam" id="PF00005">
    <property type="entry name" value="ABC_tran"/>
    <property type="match status" value="1"/>
</dbReference>
<sequence length="236" mass="25899">MNTSLSQNRLLELEGIRKEFQIGPARLEILKGISFEVAAGELLAVMGTSGSGKSTLMNILGLLDRPSAGRYRIAGEDIGQLDEPSLARLRNERIGFVFQQFNLLPRLNARDNVALPLQYRGLPRREALARARAMLDAVGMGDRDHHRPNELSGGQQQRVAVARALVGEPSLILADEPTGALDSRVGQEIMEMFLRLHREQGTTVIIITHDPGIAAQCARLLRMRDGLLVEHDALAA</sequence>
<dbReference type="eggNOG" id="COG1136">
    <property type="taxonomic scope" value="Bacteria"/>
</dbReference>
<dbReference type="CDD" id="cd03255">
    <property type="entry name" value="ABC_MJ0796_LolCDE_FtsE"/>
    <property type="match status" value="1"/>
</dbReference>
<evidence type="ECO:0000256" key="4">
    <source>
        <dbReference type="ARBA" id="ARBA00038388"/>
    </source>
</evidence>
<dbReference type="RefSeq" id="WP_007191512.1">
    <property type="nucleotide sequence ID" value="NZ_AFWV01000002.1"/>
</dbReference>
<keyword evidence="1" id="KW-0813">Transport</keyword>
<evidence type="ECO:0000256" key="1">
    <source>
        <dbReference type="ARBA" id="ARBA00022448"/>
    </source>
</evidence>
<evidence type="ECO:0000256" key="2">
    <source>
        <dbReference type="ARBA" id="ARBA00022741"/>
    </source>
</evidence>
<accession>F9U6T3</accession>
<reference evidence="6 7" key="1">
    <citation type="submission" date="2011-06" db="EMBL/GenBank/DDBJ databases">
        <title>The draft genome of Thiocapsa marina 5811.</title>
        <authorList>
            <consortium name="US DOE Joint Genome Institute (JGI-PGF)"/>
            <person name="Lucas S."/>
            <person name="Han J."/>
            <person name="Cheng J.-F."/>
            <person name="Goodwin L."/>
            <person name="Pitluck S."/>
            <person name="Peters L."/>
            <person name="Land M.L."/>
            <person name="Hauser L."/>
            <person name="Vogl K."/>
            <person name="Liu Z."/>
            <person name="Imhoff J."/>
            <person name="Thiel V."/>
            <person name="Frigaard N.-U."/>
            <person name="Bryant D."/>
            <person name="Woyke T.J."/>
        </authorList>
    </citation>
    <scope>NUCLEOTIDE SEQUENCE [LARGE SCALE GENOMIC DNA]</scope>
    <source>
        <strain evidence="6 7">5811</strain>
    </source>
</reference>
<dbReference type="FunFam" id="3.40.50.300:FF:000032">
    <property type="entry name" value="Export ABC transporter ATP-binding protein"/>
    <property type="match status" value="1"/>
</dbReference>
<dbReference type="InterPro" id="IPR017871">
    <property type="entry name" value="ABC_transporter-like_CS"/>
</dbReference>
<dbReference type="InterPro" id="IPR003439">
    <property type="entry name" value="ABC_transporter-like_ATP-bd"/>
</dbReference>
<dbReference type="GO" id="GO:0005886">
    <property type="term" value="C:plasma membrane"/>
    <property type="evidence" value="ECO:0007669"/>
    <property type="project" value="TreeGrafter"/>
</dbReference>
<dbReference type="GO" id="GO:0016887">
    <property type="term" value="F:ATP hydrolysis activity"/>
    <property type="evidence" value="ECO:0007669"/>
    <property type="project" value="InterPro"/>
</dbReference>
<dbReference type="SUPFAM" id="SSF52540">
    <property type="entry name" value="P-loop containing nucleoside triphosphate hydrolases"/>
    <property type="match status" value="1"/>
</dbReference>
<protein>
    <submittedName>
        <fullName evidence="6">Phosphonate-transporting ATPase</fullName>
        <ecNumber evidence="6">3.6.3.28</ecNumber>
    </submittedName>
</protein>
<organism evidence="6 7">
    <name type="scientific">Thiocapsa marina 5811</name>
    <dbReference type="NCBI Taxonomy" id="768671"/>
    <lineage>
        <taxon>Bacteria</taxon>
        <taxon>Pseudomonadati</taxon>
        <taxon>Pseudomonadota</taxon>
        <taxon>Gammaproteobacteria</taxon>
        <taxon>Chromatiales</taxon>
        <taxon>Chromatiaceae</taxon>
        <taxon>Thiocapsa</taxon>
    </lineage>
</organism>
<dbReference type="SMART" id="SM00382">
    <property type="entry name" value="AAA"/>
    <property type="match status" value="1"/>
</dbReference>
<comment type="similarity">
    <text evidence="4">Belongs to the ABC transporter superfamily. Macrolide exporter (TC 3.A.1.122) family.</text>
</comment>
<dbReference type="GO" id="GO:1902495">
    <property type="term" value="C:transmembrane transporter complex"/>
    <property type="evidence" value="ECO:0007669"/>
    <property type="project" value="UniProtKB-ARBA"/>
</dbReference>
<evidence type="ECO:0000259" key="5">
    <source>
        <dbReference type="PROSITE" id="PS50893"/>
    </source>
</evidence>
<dbReference type="AlphaFoldDB" id="F9U6T3"/>
<dbReference type="PANTHER" id="PTHR24220">
    <property type="entry name" value="IMPORT ATP-BINDING PROTEIN"/>
    <property type="match status" value="1"/>
</dbReference>
<dbReference type="PROSITE" id="PS00211">
    <property type="entry name" value="ABC_TRANSPORTER_1"/>
    <property type="match status" value="1"/>
</dbReference>
<keyword evidence="6" id="KW-0378">Hydrolase</keyword>
<dbReference type="Proteomes" id="UP000005459">
    <property type="component" value="Unassembled WGS sequence"/>
</dbReference>
<dbReference type="STRING" id="768671.ThimaDRAFT_0635"/>
<keyword evidence="7" id="KW-1185">Reference proteome</keyword>
<dbReference type="EC" id="3.6.3.28" evidence="6"/>
<evidence type="ECO:0000313" key="7">
    <source>
        <dbReference type="Proteomes" id="UP000005459"/>
    </source>
</evidence>
<gene>
    <name evidence="6" type="ORF">ThimaDRAFT_0635</name>
</gene>
<name>F9U6T3_9GAMM</name>
<dbReference type="InterPro" id="IPR027417">
    <property type="entry name" value="P-loop_NTPase"/>
</dbReference>
<dbReference type="PATRIC" id="fig|768671.3.peg.691"/>
<dbReference type="PROSITE" id="PS50893">
    <property type="entry name" value="ABC_TRANSPORTER_2"/>
    <property type="match status" value="1"/>
</dbReference>
<keyword evidence="3" id="KW-0067">ATP-binding</keyword>